<dbReference type="InterPro" id="IPR019394">
    <property type="entry name" value="TEX28/TMCC"/>
</dbReference>
<evidence type="ECO:0000256" key="9">
    <source>
        <dbReference type="SAM" id="Phobius"/>
    </source>
</evidence>
<feature type="transmembrane region" description="Helical" evidence="9">
    <location>
        <begin position="508"/>
        <end position="527"/>
    </location>
</feature>
<evidence type="ECO:0000256" key="3">
    <source>
        <dbReference type="ARBA" id="ARBA00022692"/>
    </source>
</evidence>
<evidence type="ECO:0000256" key="7">
    <source>
        <dbReference type="SAM" id="Coils"/>
    </source>
</evidence>
<dbReference type="Proteomes" id="UP000005408">
    <property type="component" value="Unassembled WGS sequence"/>
</dbReference>
<evidence type="ECO:0000256" key="2">
    <source>
        <dbReference type="ARBA" id="ARBA00008108"/>
    </source>
</evidence>
<name>A0A8W8N8B8_MAGGI</name>
<reference evidence="10" key="1">
    <citation type="submission" date="2022-08" db="UniProtKB">
        <authorList>
            <consortium name="EnsemblMetazoa"/>
        </authorList>
    </citation>
    <scope>IDENTIFICATION</scope>
    <source>
        <strain evidence="10">05x7-T-G4-1.051#20</strain>
    </source>
</reference>
<keyword evidence="4 9" id="KW-1133">Transmembrane helix</keyword>
<dbReference type="AlphaFoldDB" id="A0A8W8N8B8"/>
<evidence type="ECO:0008006" key="12">
    <source>
        <dbReference type="Google" id="ProtNLM"/>
    </source>
</evidence>
<feature type="coiled-coil region" evidence="7">
    <location>
        <begin position="348"/>
        <end position="414"/>
    </location>
</feature>
<keyword evidence="11" id="KW-1185">Reference proteome</keyword>
<comment type="similarity">
    <text evidence="2">Belongs to the TEX28 family.</text>
</comment>
<proteinExistence type="inferred from homology"/>
<organism evidence="10 11">
    <name type="scientific">Magallana gigas</name>
    <name type="common">Pacific oyster</name>
    <name type="synonym">Crassostrea gigas</name>
    <dbReference type="NCBI Taxonomy" id="29159"/>
    <lineage>
        <taxon>Eukaryota</taxon>
        <taxon>Metazoa</taxon>
        <taxon>Spiralia</taxon>
        <taxon>Lophotrochozoa</taxon>
        <taxon>Mollusca</taxon>
        <taxon>Bivalvia</taxon>
        <taxon>Autobranchia</taxon>
        <taxon>Pteriomorphia</taxon>
        <taxon>Ostreida</taxon>
        <taxon>Ostreoidea</taxon>
        <taxon>Ostreidae</taxon>
        <taxon>Magallana</taxon>
    </lineage>
</organism>
<feature type="transmembrane region" description="Helical" evidence="9">
    <location>
        <begin position="478"/>
        <end position="501"/>
    </location>
</feature>
<evidence type="ECO:0000313" key="10">
    <source>
        <dbReference type="EnsemblMetazoa" id="G4717.16:cds"/>
    </source>
</evidence>
<accession>A0A8W8N8B8</accession>
<evidence type="ECO:0000256" key="8">
    <source>
        <dbReference type="SAM" id="MobiDB-lite"/>
    </source>
</evidence>
<dbReference type="PANTHER" id="PTHR17613:SF14">
    <property type="entry name" value="DEMENTIN, ISOFORM H"/>
    <property type="match status" value="1"/>
</dbReference>
<sequence>MNSRNLAARRFSFPARKKSEAGKTAKIVKKISASKSPNLPKKEPSPPENAGLGTKPRSGSYNLMPAPDDQMVRSNEDLESVEVSSRENGSSGDGALDDIDGDGASGTEVSDPQRTKSAIEHYQRKLNKTMELIKAEQAAKEENVNEYLRLAASASEDKQQLARIKAVFEKKNQKSTQSISTLQKKLEGYSKRIEEIQTSGVTSHKKAKEVLSDMGHGLKGVGANIVDGITGFSGGVVGNIKGAKDTMMAKPKEFAHLIKNKFGSADNINQIKSLEDPGGTEGDKQHGGTLPARYLIGFKYPSEDDNSSILSGSNFEIQSSPLSNSQNTSQQFPGLVTQAVLDPILQEMEQVKESNKLLSETVTRLTEELDQCKRWYSTELTTLRQVFDEERFKYERLEEQMNDMTELNQNEFSNLRQDITSMDEKIQYRLDERTTDLQDNVENCQTRITKMELQQQQQQIISMEMVDNVTFRTLLTKLINVVLAIVAVVLVVVSTAANLVAPFLTTRARILSSALLVVAIILVGRNWDSLILCFDSIWQYVFETQPFR</sequence>
<dbReference type="GO" id="GO:0016020">
    <property type="term" value="C:membrane"/>
    <property type="evidence" value="ECO:0007669"/>
    <property type="project" value="UniProtKB-SubCell"/>
</dbReference>
<evidence type="ECO:0000256" key="4">
    <source>
        <dbReference type="ARBA" id="ARBA00022989"/>
    </source>
</evidence>
<keyword evidence="5 7" id="KW-0175">Coiled coil</keyword>
<evidence type="ECO:0000313" key="11">
    <source>
        <dbReference type="Proteomes" id="UP000005408"/>
    </source>
</evidence>
<keyword evidence="6 9" id="KW-0472">Membrane</keyword>
<dbReference type="PANTHER" id="PTHR17613">
    <property type="entry name" value="CEREBRAL PROTEIN-11-RELATED"/>
    <property type="match status" value="1"/>
</dbReference>
<evidence type="ECO:0000256" key="5">
    <source>
        <dbReference type="ARBA" id="ARBA00023054"/>
    </source>
</evidence>
<evidence type="ECO:0000256" key="6">
    <source>
        <dbReference type="ARBA" id="ARBA00023136"/>
    </source>
</evidence>
<keyword evidence="3 9" id="KW-0812">Transmembrane</keyword>
<comment type="subcellular location">
    <subcellularLocation>
        <location evidence="1">Membrane</location>
    </subcellularLocation>
</comment>
<evidence type="ECO:0000256" key="1">
    <source>
        <dbReference type="ARBA" id="ARBA00004370"/>
    </source>
</evidence>
<protein>
    <recommendedName>
        <fullName evidence="12">Transmembrane and coiled-coil domains protein 1</fullName>
    </recommendedName>
</protein>
<dbReference type="EnsemblMetazoa" id="G4717.16">
    <property type="protein sequence ID" value="G4717.16:cds"/>
    <property type="gene ID" value="G4717"/>
</dbReference>
<dbReference type="GO" id="GO:0012505">
    <property type="term" value="C:endomembrane system"/>
    <property type="evidence" value="ECO:0007669"/>
    <property type="project" value="TreeGrafter"/>
</dbReference>
<dbReference type="Pfam" id="PF10267">
    <property type="entry name" value="Tmemb_cc2"/>
    <property type="match status" value="1"/>
</dbReference>
<feature type="region of interest" description="Disordered" evidence="8">
    <location>
        <begin position="1"/>
        <end position="116"/>
    </location>
</feature>